<dbReference type="PANTHER" id="PTHR47655:SF2">
    <property type="entry name" value="QUINIC ACID UTILIZATION ACTIVATOR"/>
    <property type="match status" value="1"/>
</dbReference>
<evidence type="ECO:0000259" key="4">
    <source>
        <dbReference type="PROSITE" id="PS50048"/>
    </source>
</evidence>
<keyword evidence="1" id="KW-0479">Metal-binding</keyword>
<dbReference type="InterPro" id="IPR052783">
    <property type="entry name" value="Metabolic/Drug-Res_Regulator"/>
</dbReference>
<evidence type="ECO:0000313" key="5">
    <source>
        <dbReference type="EMBL" id="KAF5720051.1"/>
    </source>
</evidence>
<evidence type="ECO:0000256" key="3">
    <source>
        <dbReference type="SAM" id="MobiDB-lite"/>
    </source>
</evidence>
<dbReference type="AlphaFoldDB" id="A0A8H5YYX4"/>
<proteinExistence type="predicted"/>
<dbReference type="Pfam" id="PF00172">
    <property type="entry name" value="Zn_clus"/>
    <property type="match status" value="1"/>
</dbReference>
<evidence type="ECO:0000313" key="6">
    <source>
        <dbReference type="Proteomes" id="UP000544331"/>
    </source>
</evidence>
<dbReference type="CDD" id="cd12148">
    <property type="entry name" value="fungal_TF_MHR"/>
    <property type="match status" value="1"/>
</dbReference>
<dbReference type="GO" id="GO:0006351">
    <property type="term" value="P:DNA-templated transcription"/>
    <property type="evidence" value="ECO:0007669"/>
    <property type="project" value="InterPro"/>
</dbReference>
<keyword evidence="2" id="KW-0539">Nucleus</keyword>
<dbReference type="PROSITE" id="PS50048">
    <property type="entry name" value="ZN2_CY6_FUNGAL_2"/>
    <property type="match status" value="1"/>
</dbReference>
<protein>
    <submittedName>
        <fullName evidence="5">Quinic acid utilization activator</fullName>
    </submittedName>
</protein>
<dbReference type="PANTHER" id="PTHR47655">
    <property type="entry name" value="QUINIC ACID UTILIZATION ACTIVATOR"/>
    <property type="match status" value="1"/>
</dbReference>
<keyword evidence="6" id="KW-1185">Reference proteome</keyword>
<dbReference type="GO" id="GO:0003677">
    <property type="term" value="F:DNA binding"/>
    <property type="evidence" value="ECO:0007669"/>
    <property type="project" value="InterPro"/>
</dbReference>
<feature type="domain" description="Zn(2)-C6 fungal-type" evidence="4">
    <location>
        <begin position="46"/>
        <end position="76"/>
    </location>
</feature>
<dbReference type="InterPro" id="IPR007219">
    <property type="entry name" value="XnlR_reg_dom"/>
</dbReference>
<dbReference type="PROSITE" id="PS00463">
    <property type="entry name" value="ZN2_CY6_FUNGAL_1"/>
    <property type="match status" value="1"/>
</dbReference>
<name>A0A8H5YYX4_9HYPO</name>
<dbReference type="InterPro" id="IPR001138">
    <property type="entry name" value="Zn2Cys6_DnaBD"/>
</dbReference>
<dbReference type="GO" id="GO:0000981">
    <property type="term" value="F:DNA-binding transcription factor activity, RNA polymerase II-specific"/>
    <property type="evidence" value="ECO:0007669"/>
    <property type="project" value="InterPro"/>
</dbReference>
<dbReference type="Pfam" id="PF04082">
    <property type="entry name" value="Fungal_trans"/>
    <property type="match status" value="1"/>
</dbReference>
<evidence type="ECO:0000256" key="1">
    <source>
        <dbReference type="ARBA" id="ARBA00022723"/>
    </source>
</evidence>
<dbReference type="GO" id="GO:0045944">
    <property type="term" value="P:positive regulation of transcription by RNA polymerase II"/>
    <property type="evidence" value="ECO:0007669"/>
    <property type="project" value="TreeGrafter"/>
</dbReference>
<sequence length="775" mass="84675">MSTTSQDTKGRSQPEASPRASKRARTDTETSDKGPNGRNRHRITRACNECRRRKDRCGGQRPSCKSCIDNNRTCSYGPSKKRGLRPGYVRGIETLLGLIFKSINGSEEWILGLLEGIIHQSSFCPASGLHDTNISVDLLLETWHKSSVSKKMGSLLSTESEFDEEGTDSSQFFDTKVVEGLTLLVSTRKGTGAPMTPMDTSTTQPDLPTFDYSPLPIQISSPPPRIESTTLDTAISRQPAPGSRPLDMMPYAVPDLPKNWSYLLDLYFETTHCWFPISQKHELLRAAYTLSNGPPTTSASSLSCGEIAFLHAVLAYASYQSTALSDTAGRKSDDTHILKSPQNLVETELFMNPTAFDLGHVRALLVICLFEMEQQSWPSAWTTIGRAIYTSISLGMDSQGTATDPSNRDSIKRTMMGCTILETMVAARLDTVPYLTSSNGFLQGGLLADGNEEWEPWNPKILVEPQSKQDQQNTNSHVPGHVISTFNRSLQAILSLNGLIHHKKNLPVAGNFGELMNLCKENLSAMSNLKATSLSAQALGLWITSITVFELAAAESLVSNHPILERPSGYWENVSYLASLTEKRVQSIGRCAISPVVKACMELVARSLRRQEAYCTASNTGDDLHCAKEAVAKCLDTLQESLGRTPQDDAWNDLQPVSAGNNSHSLLPMHLAVGKEPLPSQFDLPPTPSTLLSNKVGPSVSHNESSTTTHSQTVGGISFPIDPALVPSIEDDGLFDSLATLDSTDWLANPPEFMQHLGMLDDAPSNLEHLFDMGF</sequence>
<dbReference type="OrthoDB" id="2534600at2759"/>
<comment type="caution">
    <text evidence="5">The sequence shown here is derived from an EMBL/GenBank/DDBJ whole genome shotgun (WGS) entry which is preliminary data.</text>
</comment>
<gene>
    <name evidence="5" type="ORF">FMUND_4335</name>
</gene>
<dbReference type="Gene3D" id="4.10.240.10">
    <property type="entry name" value="Zn(2)-C6 fungal-type DNA-binding domain"/>
    <property type="match status" value="1"/>
</dbReference>
<reference evidence="5 6" key="1">
    <citation type="submission" date="2020-05" db="EMBL/GenBank/DDBJ databases">
        <title>Identification and distribution of gene clusters putatively required for synthesis of sphingolipid metabolism inhibitors in phylogenetically diverse species of the filamentous fungus Fusarium.</title>
        <authorList>
            <person name="Kim H.-S."/>
            <person name="Busman M."/>
            <person name="Brown D.W."/>
            <person name="Divon H."/>
            <person name="Uhlig S."/>
            <person name="Proctor R.H."/>
        </authorList>
    </citation>
    <scope>NUCLEOTIDE SEQUENCE [LARGE SCALE GENOMIC DNA]</scope>
    <source>
        <strain evidence="5 6">NRRL 66235</strain>
    </source>
</reference>
<feature type="region of interest" description="Disordered" evidence="3">
    <location>
        <begin position="1"/>
        <end position="41"/>
    </location>
</feature>
<dbReference type="GO" id="GO:0008270">
    <property type="term" value="F:zinc ion binding"/>
    <property type="evidence" value="ECO:0007669"/>
    <property type="project" value="InterPro"/>
</dbReference>
<feature type="compositionally biased region" description="Polar residues" evidence="3">
    <location>
        <begin position="700"/>
        <end position="715"/>
    </location>
</feature>
<dbReference type="Proteomes" id="UP000544331">
    <property type="component" value="Unassembled WGS sequence"/>
</dbReference>
<organism evidence="5 6">
    <name type="scientific">Fusarium mundagurra</name>
    <dbReference type="NCBI Taxonomy" id="1567541"/>
    <lineage>
        <taxon>Eukaryota</taxon>
        <taxon>Fungi</taxon>
        <taxon>Dikarya</taxon>
        <taxon>Ascomycota</taxon>
        <taxon>Pezizomycotina</taxon>
        <taxon>Sordariomycetes</taxon>
        <taxon>Hypocreomycetidae</taxon>
        <taxon>Hypocreales</taxon>
        <taxon>Nectriaceae</taxon>
        <taxon>Fusarium</taxon>
        <taxon>Fusarium fujikuroi species complex</taxon>
    </lineage>
</organism>
<evidence type="ECO:0000256" key="2">
    <source>
        <dbReference type="ARBA" id="ARBA00023242"/>
    </source>
</evidence>
<dbReference type="InterPro" id="IPR036864">
    <property type="entry name" value="Zn2-C6_fun-type_DNA-bd_sf"/>
</dbReference>
<dbReference type="CDD" id="cd00067">
    <property type="entry name" value="GAL4"/>
    <property type="match status" value="1"/>
</dbReference>
<dbReference type="EMBL" id="JAAOAN010000133">
    <property type="protein sequence ID" value="KAF5720051.1"/>
    <property type="molecule type" value="Genomic_DNA"/>
</dbReference>
<dbReference type="SMART" id="SM00066">
    <property type="entry name" value="GAL4"/>
    <property type="match status" value="1"/>
</dbReference>
<accession>A0A8H5YYX4</accession>
<dbReference type="SUPFAM" id="SSF57701">
    <property type="entry name" value="Zn2/Cys6 DNA-binding domain"/>
    <property type="match status" value="1"/>
</dbReference>
<feature type="region of interest" description="Disordered" evidence="3">
    <location>
        <begin position="679"/>
        <end position="716"/>
    </location>
</feature>